<keyword evidence="1" id="KW-0732">Signal</keyword>
<name>A0A2S2NCP1_SCHGA</name>
<evidence type="ECO:0000256" key="1">
    <source>
        <dbReference type="SAM" id="SignalP"/>
    </source>
</evidence>
<feature type="chain" id="PRO_5015410286" evidence="1">
    <location>
        <begin position="26"/>
        <end position="126"/>
    </location>
</feature>
<reference evidence="2" key="1">
    <citation type="submission" date="2018-04" db="EMBL/GenBank/DDBJ databases">
        <title>Transcriptome of Schizaphis graminum biotype I.</title>
        <authorList>
            <person name="Scully E.D."/>
            <person name="Geib S.M."/>
            <person name="Palmer N.A."/>
            <person name="Koch K."/>
            <person name="Bradshaw J."/>
            <person name="Heng-Moss T."/>
            <person name="Sarath G."/>
        </authorList>
    </citation>
    <scope>NUCLEOTIDE SEQUENCE</scope>
</reference>
<dbReference type="EMBL" id="GGMR01002103">
    <property type="protein sequence ID" value="MBY14722.1"/>
    <property type="molecule type" value="Transcribed_RNA"/>
</dbReference>
<proteinExistence type="predicted"/>
<sequence length="126" mass="14515">MIFFKFNLLSFTITILAVSITPGYSSEFDDPKFYNDICTYVLRYYTGFVDNVAQDSYNIHNKTYQTTINNAPQNVKNNVKIKILAIYTTALQIVPETEFTTEMLKNITKNLIEGYTFSVLKRKLPG</sequence>
<dbReference type="AlphaFoldDB" id="A0A2S2NCP1"/>
<gene>
    <name evidence="2" type="ORF">g.71263</name>
</gene>
<evidence type="ECO:0000313" key="2">
    <source>
        <dbReference type="EMBL" id="MBY14722.1"/>
    </source>
</evidence>
<feature type="signal peptide" evidence="1">
    <location>
        <begin position="1"/>
        <end position="25"/>
    </location>
</feature>
<organism evidence="2">
    <name type="scientific">Schizaphis graminum</name>
    <name type="common">Green bug aphid</name>
    <dbReference type="NCBI Taxonomy" id="13262"/>
    <lineage>
        <taxon>Eukaryota</taxon>
        <taxon>Metazoa</taxon>
        <taxon>Ecdysozoa</taxon>
        <taxon>Arthropoda</taxon>
        <taxon>Hexapoda</taxon>
        <taxon>Insecta</taxon>
        <taxon>Pterygota</taxon>
        <taxon>Neoptera</taxon>
        <taxon>Paraneoptera</taxon>
        <taxon>Hemiptera</taxon>
        <taxon>Sternorrhyncha</taxon>
        <taxon>Aphidomorpha</taxon>
        <taxon>Aphidoidea</taxon>
        <taxon>Aphididae</taxon>
        <taxon>Aphidini</taxon>
        <taxon>Schizaphis</taxon>
    </lineage>
</organism>
<protein>
    <submittedName>
        <fullName evidence="2">Uncharacterized protein</fullName>
    </submittedName>
</protein>
<accession>A0A2S2NCP1</accession>